<gene>
    <name evidence="1" type="ORF">ME3_42</name>
</gene>
<proteinExistence type="predicted"/>
<name>A0A172Q093_9CAUD</name>
<organism evidence="1 2">
    <name type="scientific">Acinetobacter phage vB_AbaM_ME3</name>
    <dbReference type="NCBI Taxonomy" id="1837876"/>
    <lineage>
        <taxon>Viruses</taxon>
        <taxon>Duplodnaviria</taxon>
        <taxon>Heunggongvirae</taxon>
        <taxon>Uroviricota</taxon>
        <taxon>Caudoviricetes</taxon>
        <taxon>Metrivirus</taxon>
        <taxon>Metrivirus ME3</taxon>
    </lineage>
</organism>
<evidence type="ECO:0000313" key="2">
    <source>
        <dbReference type="Proteomes" id="UP000225947"/>
    </source>
</evidence>
<dbReference type="Proteomes" id="UP000225947">
    <property type="component" value="Segment"/>
</dbReference>
<protein>
    <submittedName>
        <fullName evidence="1">Uncharacterized protein</fullName>
    </submittedName>
</protein>
<reference evidence="2" key="1">
    <citation type="submission" date="2016-03" db="EMBL/GenBank/DDBJ databases">
        <title>Characterization of Acinetobacter baumannii phage vB_AbaM_ME3.</title>
        <authorList>
            <person name="Buttimer C.T.H."/>
            <person name="Elbreki M."/>
            <person name="Coffey A."/>
        </authorList>
    </citation>
    <scope>NUCLEOTIDE SEQUENCE [LARGE SCALE GENOMIC DNA]</scope>
</reference>
<dbReference type="EMBL" id="KU935715">
    <property type="protein sequence ID" value="AND75203.1"/>
    <property type="molecule type" value="Genomic_DNA"/>
</dbReference>
<keyword evidence="2" id="KW-1185">Reference proteome</keyword>
<accession>A0A172Q093</accession>
<evidence type="ECO:0000313" key="1">
    <source>
        <dbReference type="EMBL" id="AND75203.1"/>
    </source>
</evidence>
<sequence>MDNSVGSILTISNTSLNVTEADIIYISASKKYEHTVTISNNGIDSIYISSVAYLSNSNTGQKYTLSTSRISATTFKIITEPRTTEFADIDELELVVLYEDVEYRAKSYVSPVYVNSNAHVIEFKTGTVPLNQSNMLYPRIKIGFPRWGTIEKNTISNGTKLLEPLFTPLYDSYFKVIDFNLHTKFKTPYTRFKSFETGYRPHSVFQFSGTTYRRMYECSSTQSLPKRIDLNSTNTSLTTARLFLLANTDYDYDFSFLINTRIYCRKLNNSLEQDVLTIKGLDLKGDRLEERVIVVEDFYTCAVNKFSKIFTITCNSSVVVSNYVNCVFNHFIVKDINTLPPIVDSDLFAFFPQCIKFSNNEKTRDTLHIFNSTNYLTEPQYKFDLEHTGRITSMYVDEFLKIYWTDSSNKLYTNCINHDLSKDVGKNPSNNNNNIIVVSDQNTAIGDWVDVSVMLTEWEANTSMVLQVKNGQETLYYDQDTESFVAGIRYFYPPENLDILEVSAKVLNDSPYIFTVFDDTLEKQYTASTQSQYLKSTQEPIAVTGTLSVINDKLSLTDNLVNTISYSSVSDKILLTLTSKDFSMLDWELDFLGMKISKTFTSMPEDYYSIISNGSNDNPLIIEIDRMAVIYDYNLDRVPMTLNFKYDTMYNRGILSNVELQLADKYGIRDKDLSIAASDSYITIPMDFTRNTKDINYVAV</sequence>